<evidence type="ECO:0000313" key="2">
    <source>
        <dbReference type="Proteomes" id="UP000250235"/>
    </source>
</evidence>
<sequence length="280" mass="30827">MDAIRKACVSIEEYISEQRLLSESEQISLESRSTDQIRAVQHTDQIGIQLGTARESPEDQHHATGSIYATRARECFSRALYRYQVPLEASLPPREFLPRSLSRRCTSFLSRALPDLGIGGASPDSPPAPSDLCLWLQVALALRLNYLATSIGAVCGKTLKEEDKTPPKRIRAQGLEDTSKVEGIFQDRKNRGDSFSNLTTAQIARRAATTVEQLLLGVINPTLVGIPSPTFVGTARRHESNSGLSMELAYKSTSGVSSLHLSEFYCVKLSRGSLFDDFHT</sequence>
<name>A0A2Z7AU72_9LAMI</name>
<gene>
    <name evidence="1" type="ORF">F511_07298</name>
</gene>
<dbReference type="AlphaFoldDB" id="A0A2Z7AU72"/>
<reference evidence="1 2" key="1">
    <citation type="journal article" date="2015" name="Proc. Natl. Acad. Sci. U.S.A.">
        <title>The resurrection genome of Boea hygrometrica: A blueprint for survival of dehydration.</title>
        <authorList>
            <person name="Xiao L."/>
            <person name="Yang G."/>
            <person name="Zhang L."/>
            <person name="Yang X."/>
            <person name="Zhao S."/>
            <person name="Ji Z."/>
            <person name="Zhou Q."/>
            <person name="Hu M."/>
            <person name="Wang Y."/>
            <person name="Chen M."/>
            <person name="Xu Y."/>
            <person name="Jin H."/>
            <person name="Xiao X."/>
            <person name="Hu G."/>
            <person name="Bao F."/>
            <person name="Hu Y."/>
            <person name="Wan P."/>
            <person name="Li L."/>
            <person name="Deng X."/>
            <person name="Kuang T."/>
            <person name="Xiang C."/>
            <person name="Zhu J.K."/>
            <person name="Oliver M.J."/>
            <person name="He Y."/>
        </authorList>
    </citation>
    <scope>NUCLEOTIDE SEQUENCE [LARGE SCALE GENOMIC DNA]</scope>
    <source>
        <strain evidence="2">cv. XS01</strain>
    </source>
</reference>
<keyword evidence="2" id="KW-1185">Reference proteome</keyword>
<evidence type="ECO:0000313" key="1">
    <source>
        <dbReference type="EMBL" id="KZV25414.1"/>
    </source>
</evidence>
<protein>
    <submittedName>
        <fullName evidence="1">Uncharacterized protein</fullName>
    </submittedName>
</protein>
<dbReference type="Proteomes" id="UP000250235">
    <property type="component" value="Unassembled WGS sequence"/>
</dbReference>
<proteinExistence type="predicted"/>
<accession>A0A2Z7AU72</accession>
<organism evidence="1 2">
    <name type="scientific">Dorcoceras hygrometricum</name>
    <dbReference type="NCBI Taxonomy" id="472368"/>
    <lineage>
        <taxon>Eukaryota</taxon>
        <taxon>Viridiplantae</taxon>
        <taxon>Streptophyta</taxon>
        <taxon>Embryophyta</taxon>
        <taxon>Tracheophyta</taxon>
        <taxon>Spermatophyta</taxon>
        <taxon>Magnoliopsida</taxon>
        <taxon>eudicotyledons</taxon>
        <taxon>Gunneridae</taxon>
        <taxon>Pentapetalae</taxon>
        <taxon>asterids</taxon>
        <taxon>lamiids</taxon>
        <taxon>Lamiales</taxon>
        <taxon>Gesneriaceae</taxon>
        <taxon>Didymocarpoideae</taxon>
        <taxon>Trichosporeae</taxon>
        <taxon>Loxocarpinae</taxon>
        <taxon>Dorcoceras</taxon>
    </lineage>
</organism>
<dbReference type="EMBL" id="KV011879">
    <property type="protein sequence ID" value="KZV25414.1"/>
    <property type="molecule type" value="Genomic_DNA"/>
</dbReference>